<name>A0A927U9N0_9FIRM</name>
<dbReference type="EC" id="2.7.13.3" evidence="3"/>
<protein>
    <recommendedName>
        <fullName evidence="3">histidine kinase</fullName>
        <ecNumber evidence="3">2.7.13.3</ecNumber>
    </recommendedName>
</protein>
<evidence type="ECO:0000256" key="5">
    <source>
        <dbReference type="ARBA" id="ARBA00022553"/>
    </source>
</evidence>
<dbReference type="SMART" id="SM00387">
    <property type="entry name" value="HATPase_c"/>
    <property type="match status" value="1"/>
</dbReference>
<dbReference type="GO" id="GO:0005524">
    <property type="term" value="F:ATP binding"/>
    <property type="evidence" value="ECO:0007669"/>
    <property type="project" value="UniProtKB-KW"/>
</dbReference>
<evidence type="ECO:0000256" key="12">
    <source>
        <dbReference type="ARBA" id="ARBA00023012"/>
    </source>
</evidence>
<comment type="caution">
    <text evidence="17">The sequence shown here is derived from an EMBL/GenBank/DDBJ whole genome shotgun (WGS) entry which is preliminary data.</text>
</comment>
<organism evidence="17 18">
    <name type="scientific">Pseudobutyrivibrio ruminis</name>
    <dbReference type="NCBI Taxonomy" id="46206"/>
    <lineage>
        <taxon>Bacteria</taxon>
        <taxon>Bacillati</taxon>
        <taxon>Bacillota</taxon>
        <taxon>Clostridia</taxon>
        <taxon>Lachnospirales</taxon>
        <taxon>Lachnospiraceae</taxon>
        <taxon>Pseudobutyrivibrio</taxon>
    </lineage>
</organism>
<dbReference type="EMBL" id="SVER01000003">
    <property type="protein sequence ID" value="MBE5918550.1"/>
    <property type="molecule type" value="Genomic_DNA"/>
</dbReference>
<feature type="transmembrane region" description="Helical" evidence="14">
    <location>
        <begin position="63"/>
        <end position="87"/>
    </location>
</feature>
<dbReference type="SUPFAM" id="SSF158472">
    <property type="entry name" value="HAMP domain-like"/>
    <property type="match status" value="1"/>
</dbReference>
<dbReference type="InterPro" id="IPR005467">
    <property type="entry name" value="His_kinase_dom"/>
</dbReference>
<keyword evidence="10" id="KW-0067">ATP-binding</keyword>
<feature type="domain" description="HAMP" evidence="16">
    <location>
        <begin position="88"/>
        <end position="140"/>
    </location>
</feature>
<dbReference type="GO" id="GO:0005886">
    <property type="term" value="C:plasma membrane"/>
    <property type="evidence" value="ECO:0007669"/>
    <property type="project" value="UniProtKB-SubCell"/>
</dbReference>
<dbReference type="SUPFAM" id="SSF55874">
    <property type="entry name" value="ATPase domain of HSP90 chaperone/DNA topoisomerase II/histidine kinase"/>
    <property type="match status" value="1"/>
</dbReference>
<dbReference type="Gene3D" id="6.10.340.10">
    <property type="match status" value="1"/>
</dbReference>
<dbReference type="Pfam" id="PF00512">
    <property type="entry name" value="HisKA"/>
    <property type="match status" value="1"/>
</dbReference>
<dbReference type="InterPro" id="IPR003661">
    <property type="entry name" value="HisK_dim/P_dom"/>
</dbReference>
<dbReference type="PROSITE" id="PS50885">
    <property type="entry name" value="HAMP"/>
    <property type="match status" value="1"/>
</dbReference>
<dbReference type="Gene3D" id="1.10.287.130">
    <property type="match status" value="1"/>
</dbReference>
<feature type="transmembrane region" description="Helical" evidence="14">
    <location>
        <begin position="7"/>
        <end position="29"/>
    </location>
</feature>
<dbReference type="InterPro" id="IPR003660">
    <property type="entry name" value="HAMP_dom"/>
</dbReference>
<comment type="subcellular location">
    <subcellularLocation>
        <location evidence="2">Cell membrane</location>
        <topology evidence="2">Multi-pass membrane protein</topology>
    </subcellularLocation>
</comment>
<dbReference type="AlphaFoldDB" id="A0A927U9N0"/>
<dbReference type="SMART" id="SM00304">
    <property type="entry name" value="HAMP"/>
    <property type="match status" value="1"/>
</dbReference>
<dbReference type="SMART" id="SM00388">
    <property type="entry name" value="HisKA"/>
    <property type="match status" value="1"/>
</dbReference>
<dbReference type="Pfam" id="PF02518">
    <property type="entry name" value="HATPase_c"/>
    <property type="match status" value="1"/>
</dbReference>
<keyword evidence="13 14" id="KW-0472">Membrane</keyword>
<proteinExistence type="predicted"/>
<keyword evidence="9 17" id="KW-0418">Kinase</keyword>
<dbReference type="PANTHER" id="PTHR45528:SF1">
    <property type="entry name" value="SENSOR HISTIDINE KINASE CPXA"/>
    <property type="match status" value="1"/>
</dbReference>
<reference evidence="17" key="1">
    <citation type="submission" date="2019-04" db="EMBL/GenBank/DDBJ databases">
        <title>Evolution of Biomass-Degrading Anaerobic Consortia Revealed by Metagenomics.</title>
        <authorList>
            <person name="Peng X."/>
        </authorList>
    </citation>
    <scope>NUCLEOTIDE SEQUENCE</scope>
    <source>
        <strain evidence="17">SIG311</strain>
    </source>
</reference>
<keyword evidence="12" id="KW-0902">Two-component regulatory system</keyword>
<sequence>MKLKNRLIISFLIITIVPVAIFSSLMLGLKGIVKEATEEQILTNEIIHSVKNYMDEAGKFDQLVLNFCVAEFVILILTAIIMVVWIYRGIAPQLKLLKAAANNIKEGNLDFSVASTGKDEMSELCNAFEDMRIRLKNNAKDRLEDEAEQRALISNIAHDLKTPITAIKGYAEGMLDGVADTPEKQEKYIRTIYNKAGEMNTLINELTLYSNIDTNKIPYNFQKLNLRAYFEDCIEELGMDLENQHIRLDYANFVDPDVLIIADPEQLGRIIHNIVSNSVKYMRADVASRVGIVLKDVGDFVQIEISDNGKGIATHDLPYVFDRFYRADTSRNSAAGGSGIGLSIVKKIIEDHGGKIWVTSKENEGTTMYFVIRKFLENEEARNE</sequence>
<comment type="catalytic activity">
    <reaction evidence="1">
        <text>ATP + protein L-histidine = ADP + protein N-phospho-L-histidine.</text>
        <dbReference type="EC" id="2.7.13.3"/>
    </reaction>
</comment>
<keyword evidence="4" id="KW-1003">Cell membrane</keyword>
<gene>
    <name evidence="17" type="ORF">E7272_01780</name>
</gene>
<evidence type="ECO:0000256" key="8">
    <source>
        <dbReference type="ARBA" id="ARBA00022741"/>
    </source>
</evidence>
<evidence type="ECO:0000259" key="15">
    <source>
        <dbReference type="PROSITE" id="PS50109"/>
    </source>
</evidence>
<dbReference type="PANTHER" id="PTHR45528">
    <property type="entry name" value="SENSOR HISTIDINE KINASE CPXA"/>
    <property type="match status" value="1"/>
</dbReference>
<evidence type="ECO:0000256" key="14">
    <source>
        <dbReference type="SAM" id="Phobius"/>
    </source>
</evidence>
<dbReference type="CDD" id="cd00082">
    <property type="entry name" value="HisKA"/>
    <property type="match status" value="1"/>
</dbReference>
<dbReference type="Pfam" id="PF00672">
    <property type="entry name" value="HAMP"/>
    <property type="match status" value="1"/>
</dbReference>
<feature type="domain" description="Histidine kinase" evidence="15">
    <location>
        <begin position="155"/>
        <end position="376"/>
    </location>
</feature>
<evidence type="ECO:0000256" key="2">
    <source>
        <dbReference type="ARBA" id="ARBA00004651"/>
    </source>
</evidence>
<evidence type="ECO:0000256" key="6">
    <source>
        <dbReference type="ARBA" id="ARBA00022679"/>
    </source>
</evidence>
<evidence type="ECO:0000256" key="13">
    <source>
        <dbReference type="ARBA" id="ARBA00023136"/>
    </source>
</evidence>
<dbReference type="SUPFAM" id="SSF47384">
    <property type="entry name" value="Homodimeric domain of signal transducing histidine kinase"/>
    <property type="match status" value="1"/>
</dbReference>
<evidence type="ECO:0000259" key="16">
    <source>
        <dbReference type="PROSITE" id="PS50885"/>
    </source>
</evidence>
<dbReference type="Gene3D" id="3.30.565.10">
    <property type="entry name" value="Histidine kinase-like ATPase, C-terminal domain"/>
    <property type="match status" value="1"/>
</dbReference>
<keyword evidence="5" id="KW-0597">Phosphoprotein</keyword>
<accession>A0A927U9N0</accession>
<evidence type="ECO:0000256" key="10">
    <source>
        <dbReference type="ARBA" id="ARBA00022840"/>
    </source>
</evidence>
<evidence type="ECO:0000256" key="4">
    <source>
        <dbReference type="ARBA" id="ARBA00022475"/>
    </source>
</evidence>
<evidence type="ECO:0000256" key="11">
    <source>
        <dbReference type="ARBA" id="ARBA00022989"/>
    </source>
</evidence>
<dbReference type="PRINTS" id="PR00344">
    <property type="entry name" value="BCTRLSENSOR"/>
</dbReference>
<dbReference type="InterPro" id="IPR036097">
    <property type="entry name" value="HisK_dim/P_sf"/>
</dbReference>
<evidence type="ECO:0000313" key="18">
    <source>
        <dbReference type="Proteomes" id="UP000766246"/>
    </source>
</evidence>
<dbReference type="FunFam" id="3.30.565.10:FF:000006">
    <property type="entry name" value="Sensor histidine kinase WalK"/>
    <property type="match status" value="1"/>
</dbReference>
<dbReference type="CDD" id="cd00075">
    <property type="entry name" value="HATPase"/>
    <property type="match status" value="1"/>
</dbReference>
<dbReference type="PROSITE" id="PS50109">
    <property type="entry name" value="HIS_KIN"/>
    <property type="match status" value="1"/>
</dbReference>
<dbReference type="Proteomes" id="UP000766246">
    <property type="component" value="Unassembled WGS sequence"/>
</dbReference>
<evidence type="ECO:0000313" key="17">
    <source>
        <dbReference type="EMBL" id="MBE5918550.1"/>
    </source>
</evidence>
<dbReference type="InterPro" id="IPR003594">
    <property type="entry name" value="HATPase_dom"/>
</dbReference>
<evidence type="ECO:0000256" key="9">
    <source>
        <dbReference type="ARBA" id="ARBA00022777"/>
    </source>
</evidence>
<evidence type="ECO:0000256" key="1">
    <source>
        <dbReference type="ARBA" id="ARBA00000085"/>
    </source>
</evidence>
<keyword evidence="11 14" id="KW-1133">Transmembrane helix</keyword>
<keyword evidence="6" id="KW-0808">Transferase</keyword>
<dbReference type="InterPro" id="IPR050398">
    <property type="entry name" value="HssS/ArlS-like"/>
</dbReference>
<evidence type="ECO:0000256" key="7">
    <source>
        <dbReference type="ARBA" id="ARBA00022692"/>
    </source>
</evidence>
<evidence type="ECO:0000256" key="3">
    <source>
        <dbReference type="ARBA" id="ARBA00012438"/>
    </source>
</evidence>
<dbReference type="CDD" id="cd06225">
    <property type="entry name" value="HAMP"/>
    <property type="match status" value="1"/>
</dbReference>
<dbReference type="GO" id="GO:0000155">
    <property type="term" value="F:phosphorelay sensor kinase activity"/>
    <property type="evidence" value="ECO:0007669"/>
    <property type="project" value="InterPro"/>
</dbReference>
<dbReference type="InterPro" id="IPR036890">
    <property type="entry name" value="HATPase_C_sf"/>
</dbReference>
<dbReference type="InterPro" id="IPR004358">
    <property type="entry name" value="Sig_transdc_His_kin-like_C"/>
</dbReference>
<keyword evidence="7 14" id="KW-0812">Transmembrane</keyword>
<keyword evidence="8" id="KW-0547">Nucleotide-binding</keyword>